<organism evidence="1 2">
    <name type="scientific">Colletotrichum truncatum</name>
    <name type="common">Anthracnose fungus</name>
    <name type="synonym">Colletotrichum capsici</name>
    <dbReference type="NCBI Taxonomy" id="5467"/>
    <lineage>
        <taxon>Eukaryota</taxon>
        <taxon>Fungi</taxon>
        <taxon>Dikarya</taxon>
        <taxon>Ascomycota</taxon>
        <taxon>Pezizomycotina</taxon>
        <taxon>Sordariomycetes</taxon>
        <taxon>Hypocreomycetidae</taxon>
        <taxon>Glomerellales</taxon>
        <taxon>Glomerellaceae</taxon>
        <taxon>Colletotrichum</taxon>
        <taxon>Colletotrichum truncatum species complex</taxon>
    </lineage>
</organism>
<evidence type="ECO:0000313" key="2">
    <source>
        <dbReference type="Proteomes" id="UP000805649"/>
    </source>
</evidence>
<name>A0ACC3ZLM7_COLTU</name>
<sequence length="97" mass="10624">MYVKTKHTGGGEQDGRDGDTVDEWLVSVQWWDVRQDHGQAMATEIQTLNGMGVGQVGSDRTDKASDYGSDWEPGWAQAVGECFFCKDNHSALAQGSE</sequence>
<gene>
    <name evidence="1" type="ORF">CTRU02_202906</name>
</gene>
<reference evidence="1 2" key="1">
    <citation type="journal article" date="2020" name="Phytopathology">
        <title>Genome Sequence Resources of Colletotrichum truncatum, C. plurivorum, C. musicola, and C. sojae: Four Species Pathogenic to Soybean (Glycine max).</title>
        <authorList>
            <person name="Rogerio F."/>
            <person name="Boufleur T.R."/>
            <person name="Ciampi-Guillardi M."/>
            <person name="Sukno S.A."/>
            <person name="Thon M.R."/>
            <person name="Massola Junior N.S."/>
            <person name="Baroncelli R."/>
        </authorList>
    </citation>
    <scope>NUCLEOTIDE SEQUENCE [LARGE SCALE GENOMIC DNA]</scope>
    <source>
        <strain evidence="1 2">CMES1059</strain>
    </source>
</reference>
<comment type="caution">
    <text evidence="1">The sequence shown here is derived from an EMBL/GenBank/DDBJ whole genome shotgun (WGS) entry which is preliminary data.</text>
</comment>
<proteinExistence type="predicted"/>
<protein>
    <submittedName>
        <fullName evidence="1">Uncharacterized protein</fullName>
    </submittedName>
</protein>
<accession>A0ACC3ZLM7</accession>
<evidence type="ECO:0000313" key="1">
    <source>
        <dbReference type="EMBL" id="KAL0945019.1"/>
    </source>
</evidence>
<dbReference type="Proteomes" id="UP000805649">
    <property type="component" value="Unassembled WGS sequence"/>
</dbReference>
<dbReference type="EMBL" id="VUJX02000001">
    <property type="protein sequence ID" value="KAL0945019.1"/>
    <property type="molecule type" value="Genomic_DNA"/>
</dbReference>
<keyword evidence="2" id="KW-1185">Reference proteome</keyword>